<dbReference type="AlphaFoldDB" id="A0A484LID4"/>
<dbReference type="Pfam" id="PF00098">
    <property type="entry name" value="zf-CCHC"/>
    <property type="match status" value="1"/>
</dbReference>
<dbReference type="PANTHER" id="PTHR47592">
    <property type="entry name" value="PBF68 PROTEIN"/>
    <property type="match status" value="1"/>
</dbReference>
<keyword evidence="4" id="KW-1185">Reference proteome</keyword>
<organism evidence="3 4">
    <name type="scientific">Cuscuta campestris</name>
    <dbReference type="NCBI Taxonomy" id="132261"/>
    <lineage>
        <taxon>Eukaryota</taxon>
        <taxon>Viridiplantae</taxon>
        <taxon>Streptophyta</taxon>
        <taxon>Embryophyta</taxon>
        <taxon>Tracheophyta</taxon>
        <taxon>Spermatophyta</taxon>
        <taxon>Magnoliopsida</taxon>
        <taxon>eudicotyledons</taxon>
        <taxon>Gunneridae</taxon>
        <taxon>Pentapetalae</taxon>
        <taxon>asterids</taxon>
        <taxon>lamiids</taxon>
        <taxon>Solanales</taxon>
        <taxon>Convolvulaceae</taxon>
        <taxon>Cuscuteae</taxon>
        <taxon>Cuscuta</taxon>
        <taxon>Cuscuta subgen. Grammica</taxon>
        <taxon>Cuscuta sect. Cleistogrammica</taxon>
    </lineage>
</organism>
<keyword evidence="1" id="KW-0863">Zinc-finger</keyword>
<evidence type="ECO:0000259" key="2">
    <source>
        <dbReference type="PROSITE" id="PS50158"/>
    </source>
</evidence>
<dbReference type="GO" id="GO:0008270">
    <property type="term" value="F:zinc ion binding"/>
    <property type="evidence" value="ECO:0007669"/>
    <property type="project" value="UniProtKB-KW"/>
</dbReference>
<proteinExistence type="predicted"/>
<reference evidence="3 4" key="1">
    <citation type="submission" date="2018-04" db="EMBL/GenBank/DDBJ databases">
        <authorList>
            <person name="Vogel A."/>
        </authorList>
    </citation>
    <scope>NUCLEOTIDE SEQUENCE [LARGE SCALE GENOMIC DNA]</scope>
</reference>
<evidence type="ECO:0000256" key="1">
    <source>
        <dbReference type="PROSITE-ProRule" id="PRU00047"/>
    </source>
</evidence>
<dbReference type="InterPro" id="IPR001878">
    <property type="entry name" value="Znf_CCHC"/>
</dbReference>
<dbReference type="Pfam" id="PF22936">
    <property type="entry name" value="Pol_BBD"/>
    <property type="match status" value="1"/>
</dbReference>
<sequence length="144" mass="15975">MGRSKSKGRRGSSKTRSDIKCWNCDEYGHFKNQCTKPPSDKKEVNAATTSDSDDVLICCVEDTVESWIMDSGASFHAIFSSRKMKNLRQGNFGSVSLANNQTLDITGVGDIDLKTNLGTIWTLKDVRVIPKLRKMLISIGQLDD</sequence>
<dbReference type="Gene3D" id="4.10.60.10">
    <property type="entry name" value="Zinc finger, CCHC-type"/>
    <property type="match status" value="1"/>
</dbReference>
<evidence type="ECO:0000313" key="4">
    <source>
        <dbReference type="Proteomes" id="UP000595140"/>
    </source>
</evidence>
<dbReference type="PANTHER" id="PTHR47592:SF27">
    <property type="entry name" value="OS08G0421700 PROTEIN"/>
    <property type="match status" value="1"/>
</dbReference>
<dbReference type="SUPFAM" id="SSF57756">
    <property type="entry name" value="Retrovirus zinc finger-like domains"/>
    <property type="match status" value="1"/>
</dbReference>
<dbReference type="InterPro" id="IPR054722">
    <property type="entry name" value="PolX-like_BBD"/>
</dbReference>
<name>A0A484LID4_9ASTE</name>
<dbReference type="OrthoDB" id="8053277at2759"/>
<keyword evidence="1" id="KW-0862">Zinc</keyword>
<keyword evidence="1" id="KW-0479">Metal-binding</keyword>
<dbReference type="GO" id="GO:0003676">
    <property type="term" value="F:nucleic acid binding"/>
    <property type="evidence" value="ECO:0007669"/>
    <property type="project" value="InterPro"/>
</dbReference>
<accession>A0A484LID4</accession>
<dbReference type="Proteomes" id="UP000595140">
    <property type="component" value="Unassembled WGS sequence"/>
</dbReference>
<evidence type="ECO:0000313" key="3">
    <source>
        <dbReference type="EMBL" id="VFQ76130.1"/>
    </source>
</evidence>
<feature type="domain" description="CCHC-type" evidence="2">
    <location>
        <begin position="20"/>
        <end position="36"/>
    </location>
</feature>
<gene>
    <name evidence="3" type="ORF">CCAM_LOCUS17906</name>
</gene>
<dbReference type="InterPro" id="IPR036875">
    <property type="entry name" value="Znf_CCHC_sf"/>
</dbReference>
<dbReference type="SMART" id="SM00343">
    <property type="entry name" value="ZnF_C2HC"/>
    <property type="match status" value="1"/>
</dbReference>
<dbReference type="EMBL" id="OOIL02001489">
    <property type="protein sequence ID" value="VFQ76130.1"/>
    <property type="molecule type" value="Genomic_DNA"/>
</dbReference>
<dbReference type="PROSITE" id="PS50158">
    <property type="entry name" value="ZF_CCHC"/>
    <property type="match status" value="1"/>
</dbReference>
<protein>
    <recommendedName>
        <fullName evidence="2">CCHC-type domain-containing protein</fullName>
    </recommendedName>
</protein>